<gene>
    <name evidence="2" type="ORF">SAMN05421541_112123</name>
</gene>
<reference evidence="2 3" key="1">
    <citation type="submission" date="2016-10" db="EMBL/GenBank/DDBJ databases">
        <authorList>
            <person name="de Groot N.N."/>
        </authorList>
    </citation>
    <scope>NUCLEOTIDE SEQUENCE [LARGE SCALE GENOMIC DNA]</scope>
    <source>
        <strain evidence="2 3">DSM 43019</strain>
    </source>
</reference>
<accession>A0A1I2JC62</accession>
<evidence type="ECO:0000256" key="1">
    <source>
        <dbReference type="SAM" id="SignalP"/>
    </source>
</evidence>
<dbReference type="OrthoDB" id="3295651at2"/>
<organism evidence="2 3">
    <name type="scientific">Actinoplanes philippinensis</name>
    <dbReference type="NCBI Taxonomy" id="35752"/>
    <lineage>
        <taxon>Bacteria</taxon>
        <taxon>Bacillati</taxon>
        <taxon>Actinomycetota</taxon>
        <taxon>Actinomycetes</taxon>
        <taxon>Micromonosporales</taxon>
        <taxon>Micromonosporaceae</taxon>
        <taxon>Actinoplanes</taxon>
    </lineage>
</organism>
<keyword evidence="1" id="KW-0732">Signal</keyword>
<proteinExistence type="predicted"/>
<feature type="chain" id="PRO_5011515306" description="Secreted protein" evidence="1">
    <location>
        <begin position="29"/>
        <end position="145"/>
    </location>
</feature>
<feature type="signal peptide" evidence="1">
    <location>
        <begin position="1"/>
        <end position="28"/>
    </location>
</feature>
<evidence type="ECO:0000313" key="2">
    <source>
        <dbReference type="EMBL" id="SFF52432.1"/>
    </source>
</evidence>
<evidence type="ECO:0000313" key="3">
    <source>
        <dbReference type="Proteomes" id="UP000199645"/>
    </source>
</evidence>
<dbReference type="RefSeq" id="WP_143134011.1">
    <property type="nucleotide sequence ID" value="NZ_BOMT01000067.1"/>
</dbReference>
<sequence length="145" mass="15007">MNSFASRALVIVAGAGTAVALAAAPALAADNTFTLAAGKASAYGTYDRMMSIPERPVPPVAVNGTLAVNGRNRCAVVQIAYNGPADGIAWRTLNSLCGRGKTNFAARSEFLWGGGRPEVRLCTGNTVARAEQGRDCDVFTPAADF</sequence>
<dbReference type="EMBL" id="FONV01000012">
    <property type="protein sequence ID" value="SFF52432.1"/>
    <property type="molecule type" value="Genomic_DNA"/>
</dbReference>
<dbReference type="Proteomes" id="UP000199645">
    <property type="component" value="Unassembled WGS sequence"/>
</dbReference>
<name>A0A1I2JC62_9ACTN</name>
<evidence type="ECO:0008006" key="4">
    <source>
        <dbReference type="Google" id="ProtNLM"/>
    </source>
</evidence>
<dbReference type="STRING" id="35752.SAMN05421541_112123"/>
<dbReference type="AlphaFoldDB" id="A0A1I2JC62"/>
<protein>
    <recommendedName>
        <fullName evidence="4">Secreted protein</fullName>
    </recommendedName>
</protein>
<keyword evidence="3" id="KW-1185">Reference proteome</keyword>